<reference evidence="1 2" key="1">
    <citation type="submission" date="2014-09" db="EMBL/GenBank/DDBJ databases">
        <authorList>
            <person name="Martin A.A."/>
        </authorList>
    </citation>
    <scope>NUCLEOTIDE SEQUENCE</scope>
    <source>
        <strain evidence="2">ED321</strain>
        <strain evidence="1">ED321 Heterogonic</strain>
    </source>
</reference>
<protein>
    <submittedName>
        <fullName evidence="1 3">Uncharacterized protein</fullName>
    </submittedName>
</protein>
<evidence type="ECO:0000313" key="2">
    <source>
        <dbReference type="Proteomes" id="UP000035682"/>
    </source>
</evidence>
<evidence type="ECO:0000313" key="4">
    <source>
        <dbReference type="WormBase" id="SRAE_1000058800"/>
    </source>
</evidence>
<gene>
    <name evidence="1 3 4" type="ORF">SRAE_1000058800</name>
</gene>
<dbReference type="WBParaSite" id="SRAE_1000058800.1">
    <property type="protein sequence ID" value="SRAE_1000058800.1"/>
    <property type="gene ID" value="WBGene00257185"/>
</dbReference>
<accession>A0A090KXS6</accession>
<proteinExistence type="predicted"/>
<dbReference type="Proteomes" id="UP000035682">
    <property type="component" value="Unplaced"/>
</dbReference>
<evidence type="ECO:0000313" key="1">
    <source>
        <dbReference type="EMBL" id="CEF62315.1"/>
    </source>
</evidence>
<keyword evidence="2" id="KW-1185">Reference proteome</keyword>
<organism evidence="1">
    <name type="scientific">Strongyloides ratti</name>
    <name type="common">Parasitic roundworm</name>
    <dbReference type="NCBI Taxonomy" id="34506"/>
    <lineage>
        <taxon>Eukaryota</taxon>
        <taxon>Metazoa</taxon>
        <taxon>Ecdysozoa</taxon>
        <taxon>Nematoda</taxon>
        <taxon>Chromadorea</taxon>
        <taxon>Rhabditida</taxon>
        <taxon>Tylenchina</taxon>
        <taxon>Panagrolaimomorpha</taxon>
        <taxon>Strongyloidoidea</taxon>
        <taxon>Strongyloididae</taxon>
        <taxon>Strongyloides</taxon>
    </lineage>
</organism>
<name>A0A090KXS6_STRRB</name>
<dbReference type="EMBL" id="LN609528">
    <property type="protein sequence ID" value="CEF62315.1"/>
    <property type="molecule type" value="Genomic_DNA"/>
</dbReference>
<dbReference type="CTD" id="36374680"/>
<dbReference type="WormBase" id="SRAE_1000058800">
    <property type="protein sequence ID" value="SRP00608"/>
    <property type="gene ID" value="WBGene00257185"/>
</dbReference>
<dbReference type="GeneID" id="36374680"/>
<sequence length="286" mass="33622">MKKIEAYDMTIIGSRNKINYISFDVTICYFVNVNENKIISGKYCKVCIKSKEEFLNTLKIFVTTNLYRLLIKECCNFNIFDMLCDSFKSKSNIKLLFIYKLEDKDIKFFESFMKRLAKVKILEILKISTLKKVEKSLPSINLSTTTFESVNFSESKNTKFLNLKFIVELSKNNPRLRNFLFSSKNDHFLETTLIWFFFKQQLDNTKICNHNDISLSLYNTPNNKNKLINTLNSIVFRLPGIIEYQMYFTSKGNLKYKITKNCTICNTSLINMNVTLICNRKILSKF</sequence>
<dbReference type="RefSeq" id="XP_024501517.1">
    <property type="nucleotide sequence ID" value="XM_024647439.1"/>
</dbReference>
<reference evidence="3" key="2">
    <citation type="submission" date="2020-12" db="UniProtKB">
        <authorList>
            <consortium name="WormBaseParasite"/>
        </authorList>
    </citation>
    <scope>IDENTIFICATION</scope>
</reference>
<evidence type="ECO:0000313" key="3">
    <source>
        <dbReference type="WBParaSite" id="SRAE_1000058800.1"/>
    </source>
</evidence>
<dbReference type="AlphaFoldDB" id="A0A090KXS6"/>